<dbReference type="PaxDb" id="6945-B7QNS2"/>
<feature type="region of interest" description="Disordered" evidence="1">
    <location>
        <begin position="82"/>
        <end position="133"/>
    </location>
</feature>
<dbReference type="InParanoid" id="B7QNS2"/>
<keyword evidence="4" id="KW-1185">Reference proteome</keyword>
<dbReference type="EMBL" id="ABJB011019269">
    <property type="status" value="NOT_ANNOTATED_CDS"/>
    <property type="molecule type" value="Genomic_DNA"/>
</dbReference>
<dbReference type="EMBL" id="DS979924">
    <property type="protein sequence ID" value="EEC20494.1"/>
    <property type="molecule type" value="Genomic_DNA"/>
</dbReference>
<protein>
    <submittedName>
        <fullName evidence="2 3">Uncharacterized protein</fullName>
    </submittedName>
</protein>
<dbReference type="VEuPathDB" id="VectorBase:ISCI015440"/>
<evidence type="ECO:0000256" key="1">
    <source>
        <dbReference type="SAM" id="MobiDB-lite"/>
    </source>
</evidence>
<dbReference type="VEuPathDB" id="VectorBase:ISCW015440"/>
<dbReference type="EMBL" id="ABJB010216487">
    <property type="status" value="NOT_ANNOTATED_CDS"/>
    <property type="molecule type" value="Genomic_DNA"/>
</dbReference>
<dbReference type="HOGENOM" id="CLU_931488_0_0_1"/>
<feature type="compositionally biased region" description="Polar residues" evidence="1">
    <location>
        <begin position="82"/>
        <end position="96"/>
    </location>
</feature>
<gene>
    <name evidence="2" type="ORF">IscW_ISCW015440</name>
</gene>
<proteinExistence type="predicted"/>
<feature type="compositionally biased region" description="Polar residues" evidence="1">
    <location>
        <begin position="118"/>
        <end position="129"/>
    </location>
</feature>
<reference evidence="2 4" key="1">
    <citation type="submission" date="2008-03" db="EMBL/GenBank/DDBJ databases">
        <title>Annotation of Ixodes scapularis.</title>
        <authorList>
            <consortium name="Ixodes scapularis Genome Project Consortium"/>
            <person name="Caler E."/>
            <person name="Hannick L.I."/>
            <person name="Bidwell S."/>
            <person name="Joardar V."/>
            <person name="Thiagarajan M."/>
            <person name="Amedeo P."/>
            <person name="Galinsky K.J."/>
            <person name="Schobel S."/>
            <person name="Inman J."/>
            <person name="Hostetler J."/>
            <person name="Miller J."/>
            <person name="Hammond M."/>
            <person name="Megy K."/>
            <person name="Lawson D."/>
            <person name="Kodira C."/>
            <person name="Sutton G."/>
            <person name="Meyer J."/>
            <person name="Hill C.A."/>
            <person name="Birren B."/>
            <person name="Nene V."/>
            <person name="Collins F."/>
            <person name="Alarcon-Chaidez F."/>
            <person name="Wikel S."/>
            <person name="Strausberg R."/>
        </authorList>
    </citation>
    <scope>NUCLEOTIDE SEQUENCE [LARGE SCALE GENOMIC DNA]</scope>
    <source>
        <strain evidence="4">Wikel</strain>
        <strain evidence="2">Wikel colony</strain>
    </source>
</reference>
<name>B7QNS2_IXOSC</name>
<evidence type="ECO:0000313" key="4">
    <source>
        <dbReference type="Proteomes" id="UP000001555"/>
    </source>
</evidence>
<dbReference type="EMBL" id="ABJB010037911">
    <property type="status" value="NOT_ANNOTATED_CDS"/>
    <property type="molecule type" value="Genomic_DNA"/>
</dbReference>
<dbReference type="VEuPathDB" id="VectorBase:ISCP_022934"/>
<dbReference type="OrthoDB" id="21443at2759"/>
<dbReference type="Proteomes" id="UP000001555">
    <property type="component" value="Unassembled WGS sequence"/>
</dbReference>
<accession>B7QNS2</accession>
<evidence type="ECO:0000313" key="3">
    <source>
        <dbReference type="EnsemblMetazoa" id="ISCW015440-PA"/>
    </source>
</evidence>
<dbReference type="AlphaFoldDB" id="B7QNS2"/>
<sequence>MVLRKVGVYVNAKKEHCLLLTRDNLVHIYSRPDDVGPARKLSVNDMTRRELEALCMELQLGALEDAARNPSPVPRYSLFATSGGSPANASSRTVCRNFSPGPSPNVRGDVVHSHGANGPTTPRPLQQQRHGAASCLVTPQHHESLTKRPFEAFFRESPAQFKSARIACRTNGSMVKTGTMSPGLSLAMQNGPAYKSRLSATLSNTTAAFGVGGAVSARTNAATPILPRLGNGVSNLSLTLNSRTVVNPAQTVFSNQACAPSATPSAICSEGSRANSEELQWLEDDADDIFRTIDDGGLF</sequence>
<dbReference type="EnsemblMetazoa" id="ISCW015440-RA">
    <property type="protein sequence ID" value="ISCW015440-PA"/>
    <property type="gene ID" value="ISCW015440"/>
</dbReference>
<organism>
    <name type="scientific">Ixodes scapularis</name>
    <name type="common">Black-legged tick</name>
    <name type="synonym">Deer tick</name>
    <dbReference type="NCBI Taxonomy" id="6945"/>
    <lineage>
        <taxon>Eukaryota</taxon>
        <taxon>Metazoa</taxon>
        <taxon>Ecdysozoa</taxon>
        <taxon>Arthropoda</taxon>
        <taxon>Chelicerata</taxon>
        <taxon>Arachnida</taxon>
        <taxon>Acari</taxon>
        <taxon>Parasitiformes</taxon>
        <taxon>Ixodida</taxon>
        <taxon>Ixodoidea</taxon>
        <taxon>Ixodidae</taxon>
        <taxon>Ixodinae</taxon>
        <taxon>Ixodes</taxon>
    </lineage>
</organism>
<evidence type="ECO:0000313" key="2">
    <source>
        <dbReference type="EMBL" id="EEC20494.1"/>
    </source>
</evidence>
<reference evidence="3" key="2">
    <citation type="submission" date="2020-05" db="UniProtKB">
        <authorList>
            <consortium name="EnsemblMetazoa"/>
        </authorList>
    </citation>
    <scope>IDENTIFICATION</scope>
    <source>
        <strain evidence="3">wikel</strain>
    </source>
</reference>